<dbReference type="PANTHER" id="PTHR46696:SF6">
    <property type="entry name" value="P450, PUTATIVE (EUROFUNG)-RELATED"/>
    <property type="match status" value="1"/>
</dbReference>
<sequence length="249" mass="27970">FWLVTDYESVAAVARDNETFAHRFDPDSEDGIAYQGICGIPRPKGTPRMGVSEIDGPDHADLRRVLNPYMTPRWVEQSRPRMDEISTWFLDEVIETGRADLVLDYATPVPAVLTLESMGMPAGNWAYYAEFFHATASYERTDPKHVAAIGRWQDMWDELLEFASFRRLNPSEDITTTLVTCEIGGRPLTDSEVGGIMWNLVAGGLDTTTSLVSWGLHHLGTTPDARNQLLADRSLIPTAIEEFLRFYSP</sequence>
<protein>
    <recommendedName>
        <fullName evidence="3">Cytochrome P450</fullName>
    </recommendedName>
</protein>
<dbReference type="PANTHER" id="PTHR46696">
    <property type="entry name" value="P450, PUTATIVE (EUROFUNG)-RELATED"/>
    <property type="match status" value="1"/>
</dbReference>
<dbReference type="GO" id="GO:0005506">
    <property type="term" value="F:iron ion binding"/>
    <property type="evidence" value="ECO:0007669"/>
    <property type="project" value="InterPro"/>
</dbReference>
<dbReference type="Gene3D" id="1.10.630.10">
    <property type="entry name" value="Cytochrome P450"/>
    <property type="match status" value="1"/>
</dbReference>
<accession>A0A383AY47</accession>
<name>A0A383AY47_9ZZZZ</name>
<feature type="non-terminal residue" evidence="2">
    <location>
        <position position="1"/>
    </location>
</feature>
<comment type="similarity">
    <text evidence="1">Belongs to the cytochrome P450 family.</text>
</comment>
<feature type="non-terminal residue" evidence="2">
    <location>
        <position position="249"/>
    </location>
</feature>
<dbReference type="EMBL" id="UINC01195833">
    <property type="protein sequence ID" value="SVE12584.1"/>
    <property type="molecule type" value="Genomic_DNA"/>
</dbReference>
<evidence type="ECO:0000313" key="2">
    <source>
        <dbReference type="EMBL" id="SVE12584.1"/>
    </source>
</evidence>
<dbReference type="PRINTS" id="PR00359">
    <property type="entry name" value="BP450"/>
</dbReference>
<dbReference type="GO" id="GO:0016705">
    <property type="term" value="F:oxidoreductase activity, acting on paired donors, with incorporation or reduction of molecular oxygen"/>
    <property type="evidence" value="ECO:0007669"/>
    <property type="project" value="InterPro"/>
</dbReference>
<evidence type="ECO:0008006" key="3">
    <source>
        <dbReference type="Google" id="ProtNLM"/>
    </source>
</evidence>
<dbReference type="SUPFAM" id="SSF48264">
    <property type="entry name" value="Cytochrome P450"/>
    <property type="match status" value="1"/>
</dbReference>
<dbReference type="GO" id="GO:0004497">
    <property type="term" value="F:monooxygenase activity"/>
    <property type="evidence" value="ECO:0007669"/>
    <property type="project" value="InterPro"/>
</dbReference>
<dbReference type="InterPro" id="IPR036396">
    <property type="entry name" value="Cyt_P450_sf"/>
</dbReference>
<dbReference type="AlphaFoldDB" id="A0A383AY47"/>
<dbReference type="GO" id="GO:0020037">
    <property type="term" value="F:heme binding"/>
    <property type="evidence" value="ECO:0007669"/>
    <property type="project" value="InterPro"/>
</dbReference>
<evidence type="ECO:0000256" key="1">
    <source>
        <dbReference type="ARBA" id="ARBA00010617"/>
    </source>
</evidence>
<dbReference type="InterPro" id="IPR002397">
    <property type="entry name" value="Cyt_P450_B"/>
</dbReference>
<organism evidence="2">
    <name type="scientific">marine metagenome</name>
    <dbReference type="NCBI Taxonomy" id="408172"/>
    <lineage>
        <taxon>unclassified sequences</taxon>
        <taxon>metagenomes</taxon>
        <taxon>ecological metagenomes</taxon>
    </lineage>
</organism>
<gene>
    <name evidence="2" type="ORF">METZ01_LOCUS465438</name>
</gene>
<reference evidence="2" key="1">
    <citation type="submission" date="2018-05" db="EMBL/GenBank/DDBJ databases">
        <authorList>
            <person name="Lanie J.A."/>
            <person name="Ng W.-L."/>
            <person name="Kazmierczak K.M."/>
            <person name="Andrzejewski T.M."/>
            <person name="Davidsen T.M."/>
            <person name="Wayne K.J."/>
            <person name="Tettelin H."/>
            <person name="Glass J.I."/>
            <person name="Rusch D."/>
            <person name="Podicherti R."/>
            <person name="Tsui H.-C.T."/>
            <person name="Winkler M.E."/>
        </authorList>
    </citation>
    <scope>NUCLEOTIDE SEQUENCE</scope>
</reference>
<proteinExistence type="inferred from homology"/>